<dbReference type="SMART" id="SM00448">
    <property type="entry name" value="REC"/>
    <property type="match status" value="2"/>
</dbReference>
<dbReference type="PROSITE" id="PS50109">
    <property type="entry name" value="HIS_KIN"/>
    <property type="match status" value="1"/>
</dbReference>
<dbReference type="PANTHER" id="PTHR45339:SF1">
    <property type="entry name" value="HYBRID SIGNAL TRANSDUCTION HISTIDINE KINASE J"/>
    <property type="match status" value="1"/>
</dbReference>
<dbReference type="InterPro" id="IPR001610">
    <property type="entry name" value="PAC"/>
</dbReference>
<dbReference type="GO" id="GO:0005524">
    <property type="term" value="F:ATP binding"/>
    <property type="evidence" value="ECO:0007669"/>
    <property type="project" value="UniProtKB-KW"/>
</dbReference>
<reference evidence="25 26" key="1">
    <citation type="journal article" date="2015" name="Proc. Natl. Acad. Sci. U.S.A.">
        <title>Expanded metabolic versatility of ubiquitous nitrite-oxidizing bacteria from the genus Nitrospira.</title>
        <authorList>
            <person name="Koch H."/>
            <person name="Lucker S."/>
            <person name="Albertsen M."/>
            <person name="Kitzinger K."/>
            <person name="Herbold C."/>
            <person name="Spieck E."/>
            <person name="Nielsen P.H."/>
            <person name="Wagner M."/>
            <person name="Daims H."/>
        </authorList>
    </citation>
    <scope>NUCLEOTIDE SEQUENCE [LARGE SCALE GENOMIC DNA]</scope>
    <source>
        <strain evidence="25 26">NSP M-1</strain>
    </source>
</reference>
<keyword evidence="6" id="KW-0963">Cytoplasm</keyword>
<dbReference type="STRING" id="42253.NITMOv2_0511"/>
<dbReference type="Pfam" id="PF00989">
    <property type="entry name" value="PAS"/>
    <property type="match status" value="1"/>
</dbReference>
<evidence type="ECO:0000256" key="5">
    <source>
        <dbReference type="ARBA" id="ARBA00022475"/>
    </source>
</evidence>
<evidence type="ECO:0000256" key="12">
    <source>
        <dbReference type="ARBA" id="ARBA00022741"/>
    </source>
</evidence>
<dbReference type="PRINTS" id="PR00344">
    <property type="entry name" value="BCTRLSENSOR"/>
</dbReference>
<dbReference type="Pfam" id="PF13426">
    <property type="entry name" value="PAS_9"/>
    <property type="match status" value="1"/>
</dbReference>
<proteinExistence type="predicted"/>
<comment type="subcellular location">
    <subcellularLocation>
        <location evidence="2">Cell inner membrane</location>
        <topology evidence="2">Multi-pass membrane protein</topology>
    </subcellularLocation>
    <subcellularLocation>
        <location evidence="3">Cytoplasm</location>
    </subcellularLocation>
</comment>
<dbReference type="GO" id="GO:0005737">
    <property type="term" value="C:cytoplasm"/>
    <property type="evidence" value="ECO:0007669"/>
    <property type="project" value="UniProtKB-SubCell"/>
</dbReference>
<dbReference type="CDD" id="cd16922">
    <property type="entry name" value="HATPase_EvgS-ArcB-TorS-like"/>
    <property type="match status" value="1"/>
</dbReference>
<keyword evidence="13 25" id="KW-0418">Kinase</keyword>
<dbReference type="Pfam" id="PF00512">
    <property type="entry name" value="HisKA"/>
    <property type="match status" value="1"/>
</dbReference>
<comment type="catalytic activity">
    <reaction evidence="1">
        <text>ATP + protein L-histidine = ADP + protein N-phospho-L-histidine.</text>
        <dbReference type="EC" id="2.7.13.3"/>
    </reaction>
</comment>
<dbReference type="CDD" id="cd00082">
    <property type="entry name" value="HisKA"/>
    <property type="match status" value="1"/>
</dbReference>
<feature type="domain" description="PAC" evidence="24">
    <location>
        <begin position="395"/>
        <end position="447"/>
    </location>
</feature>
<evidence type="ECO:0000256" key="9">
    <source>
        <dbReference type="ARBA" id="ARBA00022679"/>
    </source>
</evidence>
<feature type="domain" description="PAC" evidence="24">
    <location>
        <begin position="775"/>
        <end position="828"/>
    </location>
</feature>
<evidence type="ECO:0000256" key="15">
    <source>
        <dbReference type="ARBA" id="ARBA00022989"/>
    </source>
</evidence>
<dbReference type="GO" id="GO:0032991">
    <property type="term" value="C:protein-containing complex"/>
    <property type="evidence" value="ECO:0007669"/>
    <property type="project" value="UniProtKB-ARBA"/>
</dbReference>
<evidence type="ECO:0000256" key="19">
    <source>
        <dbReference type="ARBA" id="ARBA00068150"/>
    </source>
</evidence>
<evidence type="ECO:0000259" key="21">
    <source>
        <dbReference type="PROSITE" id="PS50109"/>
    </source>
</evidence>
<dbReference type="InterPro" id="IPR036890">
    <property type="entry name" value="HATPase_C_sf"/>
</dbReference>
<evidence type="ECO:0000256" key="14">
    <source>
        <dbReference type="ARBA" id="ARBA00022840"/>
    </source>
</evidence>
<keyword evidence="26" id="KW-1185">Reference proteome</keyword>
<feature type="domain" description="PAS" evidence="23">
    <location>
        <begin position="322"/>
        <end position="367"/>
    </location>
</feature>
<feature type="domain" description="Histidine kinase" evidence="21">
    <location>
        <begin position="846"/>
        <end position="1067"/>
    </location>
</feature>
<dbReference type="SUPFAM" id="SSF47384">
    <property type="entry name" value="Homodimeric domain of signal transducing histidine kinase"/>
    <property type="match status" value="1"/>
</dbReference>
<dbReference type="InterPro" id="IPR035965">
    <property type="entry name" value="PAS-like_dom_sf"/>
</dbReference>
<dbReference type="SMART" id="SM00086">
    <property type="entry name" value="PAC"/>
    <property type="match status" value="4"/>
</dbReference>
<dbReference type="PATRIC" id="fig|42253.5.peg.507"/>
<evidence type="ECO:0000256" key="7">
    <source>
        <dbReference type="ARBA" id="ARBA00022519"/>
    </source>
</evidence>
<evidence type="ECO:0000259" key="24">
    <source>
        <dbReference type="PROSITE" id="PS50113"/>
    </source>
</evidence>
<dbReference type="NCBIfam" id="TIGR00229">
    <property type="entry name" value="sensory_box"/>
    <property type="match status" value="4"/>
</dbReference>
<dbReference type="Gene3D" id="2.10.70.100">
    <property type="match status" value="1"/>
</dbReference>
<dbReference type="Proteomes" id="UP000069205">
    <property type="component" value="Chromosome"/>
</dbReference>
<dbReference type="SUPFAM" id="SSF52172">
    <property type="entry name" value="CheY-like"/>
    <property type="match status" value="2"/>
</dbReference>
<sequence length="1386" mass="154027">MRSTRHRGSGGLRARRPGIEPMFDLTNFRLQDMAACSSALRHLGDGASSLEDAADRVVRYLCANLTTQPDGEPACVLVRLFKTHPYGRLEPELQRLADRRLGESPPSPEMKCLTLLGSQGVVAGWNDPARSSRFRVIPLAGPEALSALPMFAQLFAQFQIDLPFLASAKSSLLLARHATTFNAFYVAQARESPYVPAQQEFVVPFGVQSVLGYGGVLPTGDLFAVILFTRIAVPRATAELFQASALSTTLALAPFDRPDLVLPSRPTGASTQTQPSQSDLHQRIATLEALLAVQEQAVEAQSSRLTVTLSDLRRHSEELQVQVRRFETLSDTSPVGIFQTDHEGRCLYTNSTWQRITGLSLEESVGEGWARCLAETDRAQVFDEWTRTARIGSDFDMEFRVRRPDGDVRWVHSRARPLRQDPGHLIGYVGTMEDITERKLVDAAVLKNQANLAEAQRLAGLGSWELNLTTNVLTWSDEIYRIFEMEPSRFGATYEAFLDTVHPDDRASVDKAYTDSLKNKTAYEIEHRLLMKDGRIKYVQERCRTHYDADGKPLRSLGTVQDITERRRLEQTRFKLQQAINHGLDGMGILDADGCYTYINPSHASMYGYAADELLGKSWKELYHPEWAAMIEHLFFPLLERSGQWQGEVVGKKKTGEAFHVELSLALLEEGDPSRRSLVCTCRDITGRKEVERALRDSEARFRLTLETTNDGLWDWHIPTMRASYSPSWIRMVGLEHHEIPLNNLSDWKGRIHEDDRPAIEQALENHLAGHTTHFVVEHRLRHRLGHWLWVLVRGKAVEHDGQGRPVRMMGTMIDITERKQLEQDLVAAKDAAEAGARAKAEFLATMSHEIRTPMNGVIGMTGLLLDTALTPEQQEYVETLRRSGESLLAIINDILDFSKIEAGKLSMEHIAFDLRVTIEDTLELLAVTAQEKHLEVVGMVDAAVPTAMVGDPGRLRQILTNLVGNAIKFTEQGEVLVQVAVIDEDDTSALLRFEVTDTGIGLTEDAKSRLFQAFTQADGSTSRKYGGTGLGLAICKRLTEMMKGEIGLNSLSGTGTRVWFTIRLDKQKVQPNASLPTAESLCGLRVCLVDDNATNRMLLQYHAFAWGMSYDTAQDGPSALAVMRKAAVQGAPFDLAIVDMHMADMDGIQLGRAIKADPALASTRLVLLTSLGRRGDAHVARSAGFSAYLSKPVRKSQLHDCLRLVMGQSAAIASAAGMAQTSPPLITRHHVAEIHAHIRLLVVDDNPVNQKVAVRMLEKLGYRVDTAGTGKEALAVLARRSYSLVFMDCQMPEMDGFEATRLIREGEASHVKREAPAPSERHTLHPSRFTHRIPIIAMTANALESDRRRCLEAGMDDFISKPVANRELQDVLARWLSIAAQDQAA</sequence>
<dbReference type="PROSITE" id="PS50110">
    <property type="entry name" value="RESPONSE_REGULATORY"/>
    <property type="match status" value="2"/>
</dbReference>
<dbReference type="InterPro" id="IPR013655">
    <property type="entry name" value="PAS_fold_3"/>
</dbReference>
<evidence type="ECO:0000256" key="17">
    <source>
        <dbReference type="ARBA" id="ARBA00023136"/>
    </source>
</evidence>
<dbReference type="SUPFAM" id="SSF55785">
    <property type="entry name" value="PYP-like sensor domain (PAS domain)"/>
    <property type="match status" value="4"/>
</dbReference>
<evidence type="ECO:0000256" key="10">
    <source>
        <dbReference type="ARBA" id="ARBA00022692"/>
    </source>
</evidence>
<dbReference type="EMBL" id="CP011801">
    <property type="protein sequence ID" value="ALA56947.1"/>
    <property type="molecule type" value="Genomic_DNA"/>
</dbReference>
<keyword evidence="16" id="KW-0902">Two-component regulatory system</keyword>
<dbReference type="Pfam" id="PF02518">
    <property type="entry name" value="HATPase_c"/>
    <property type="match status" value="1"/>
</dbReference>
<feature type="domain" description="PAC" evidence="24">
    <location>
        <begin position="523"/>
        <end position="575"/>
    </location>
</feature>
<dbReference type="FunFam" id="2.10.70.100:FF:000001">
    <property type="entry name" value="Sensory transduction histidine kinase"/>
    <property type="match status" value="1"/>
</dbReference>
<evidence type="ECO:0000256" key="2">
    <source>
        <dbReference type="ARBA" id="ARBA00004429"/>
    </source>
</evidence>
<evidence type="ECO:0000259" key="22">
    <source>
        <dbReference type="PROSITE" id="PS50110"/>
    </source>
</evidence>
<dbReference type="GO" id="GO:0006355">
    <property type="term" value="P:regulation of DNA-templated transcription"/>
    <property type="evidence" value="ECO:0007669"/>
    <property type="project" value="InterPro"/>
</dbReference>
<dbReference type="Pfam" id="PF08447">
    <property type="entry name" value="PAS_3"/>
    <property type="match status" value="2"/>
</dbReference>
<keyword evidence="15" id="KW-1133">Transmembrane helix</keyword>
<dbReference type="SMART" id="SM00091">
    <property type="entry name" value="PAS"/>
    <property type="match status" value="4"/>
</dbReference>
<dbReference type="GO" id="GO:0000155">
    <property type="term" value="F:phosphorelay sensor kinase activity"/>
    <property type="evidence" value="ECO:0007669"/>
    <property type="project" value="InterPro"/>
</dbReference>
<feature type="modified residue" description="4-aspartylphosphate" evidence="20">
    <location>
        <position position="1289"/>
    </location>
</feature>
<evidence type="ECO:0000256" key="13">
    <source>
        <dbReference type="ARBA" id="ARBA00022777"/>
    </source>
</evidence>
<dbReference type="KEGG" id="nmv:NITMOv2_0511"/>
<dbReference type="InterPro" id="IPR005467">
    <property type="entry name" value="His_kinase_dom"/>
</dbReference>
<feature type="domain" description="Response regulatory" evidence="22">
    <location>
        <begin position="1240"/>
        <end position="1377"/>
    </location>
</feature>
<dbReference type="EC" id="2.7.13.3" evidence="4"/>
<dbReference type="Gene3D" id="3.40.50.2300">
    <property type="match status" value="2"/>
</dbReference>
<evidence type="ECO:0000256" key="6">
    <source>
        <dbReference type="ARBA" id="ARBA00022490"/>
    </source>
</evidence>
<evidence type="ECO:0000256" key="18">
    <source>
        <dbReference type="ARBA" id="ARBA00064003"/>
    </source>
</evidence>
<dbReference type="InterPro" id="IPR013767">
    <property type="entry name" value="PAS_fold"/>
</dbReference>
<dbReference type="InterPro" id="IPR003594">
    <property type="entry name" value="HATPase_dom"/>
</dbReference>
<dbReference type="CDD" id="cd17546">
    <property type="entry name" value="REC_hyHK_CKI1_RcsC-like"/>
    <property type="match status" value="2"/>
</dbReference>
<feature type="modified residue" description="4-aspartylphosphate" evidence="20">
    <location>
        <position position="1140"/>
    </location>
</feature>
<feature type="domain" description="PAS" evidence="23">
    <location>
        <begin position="698"/>
        <end position="771"/>
    </location>
</feature>
<evidence type="ECO:0000256" key="8">
    <source>
        <dbReference type="ARBA" id="ARBA00022553"/>
    </source>
</evidence>
<dbReference type="FunFam" id="3.30.565.10:FF:000010">
    <property type="entry name" value="Sensor histidine kinase RcsC"/>
    <property type="match status" value="1"/>
</dbReference>
<protein>
    <recommendedName>
        <fullName evidence="19">Sensory/regulatory protein RpfC</fullName>
        <ecNumber evidence="4">2.7.13.3</ecNumber>
    </recommendedName>
</protein>
<dbReference type="Gene3D" id="3.30.565.10">
    <property type="entry name" value="Histidine kinase-like ATPase, C-terminal domain"/>
    <property type="match status" value="1"/>
</dbReference>
<evidence type="ECO:0000313" key="25">
    <source>
        <dbReference type="EMBL" id="ALA56947.1"/>
    </source>
</evidence>
<dbReference type="SUPFAM" id="SSF55874">
    <property type="entry name" value="ATPase domain of HSP90 chaperone/DNA topoisomerase II/histidine kinase"/>
    <property type="match status" value="1"/>
</dbReference>
<keyword evidence="14" id="KW-0067">ATP-binding</keyword>
<dbReference type="InterPro" id="IPR036097">
    <property type="entry name" value="HisK_dim/P_sf"/>
</dbReference>
<dbReference type="PROSITE" id="PS50113">
    <property type="entry name" value="PAC"/>
    <property type="match status" value="4"/>
</dbReference>
<feature type="domain" description="PAS" evidence="23">
    <location>
        <begin position="572"/>
        <end position="642"/>
    </location>
</feature>
<gene>
    <name evidence="25" type="ORF">NITMOv2_0511</name>
</gene>
<dbReference type="SMART" id="SM00388">
    <property type="entry name" value="HisKA"/>
    <property type="match status" value="1"/>
</dbReference>
<dbReference type="InterPro" id="IPR003661">
    <property type="entry name" value="HisK_dim/P_dom"/>
</dbReference>
<dbReference type="FunFam" id="1.10.287.130:FF:000002">
    <property type="entry name" value="Two-component osmosensing histidine kinase"/>
    <property type="match status" value="1"/>
</dbReference>
<keyword evidence="10" id="KW-0812">Transmembrane</keyword>
<dbReference type="InterPro" id="IPR004358">
    <property type="entry name" value="Sig_transdc_His_kin-like_C"/>
</dbReference>
<dbReference type="SMART" id="SM00387">
    <property type="entry name" value="HATPase_c"/>
    <property type="match status" value="1"/>
</dbReference>
<dbReference type="InterPro" id="IPR001789">
    <property type="entry name" value="Sig_transdc_resp-reg_receiver"/>
</dbReference>
<evidence type="ECO:0000259" key="23">
    <source>
        <dbReference type="PROSITE" id="PS50112"/>
    </source>
</evidence>
<accession>A0A0K2G8N6</accession>
<evidence type="ECO:0000256" key="4">
    <source>
        <dbReference type="ARBA" id="ARBA00012438"/>
    </source>
</evidence>
<evidence type="ECO:0000256" key="1">
    <source>
        <dbReference type="ARBA" id="ARBA00000085"/>
    </source>
</evidence>
<dbReference type="FunFam" id="3.30.450.20:FF:000099">
    <property type="entry name" value="Sensory box sensor histidine kinase"/>
    <property type="match status" value="1"/>
</dbReference>
<keyword evidence="11" id="KW-0677">Repeat</keyword>
<dbReference type="PROSITE" id="PS50112">
    <property type="entry name" value="PAS"/>
    <property type="match status" value="3"/>
</dbReference>
<name>A0A0K2G8N6_NITMO</name>
<keyword evidence="7" id="KW-0997">Cell inner membrane</keyword>
<keyword evidence="9 25" id="KW-0808">Transferase</keyword>
<dbReference type="Pfam" id="PF00072">
    <property type="entry name" value="Response_reg"/>
    <property type="match status" value="2"/>
</dbReference>
<dbReference type="InterPro" id="IPR000700">
    <property type="entry name" value="PAS-assoc_C"/>
</dbReference>
<dbReference type="Gene3D" id="1.10.287.130">
    <property type="match status" value="1"/>
</dbReference>
<feature type="domain" description="Response regulatory" evidence="22">
    <location>
        <begin position="1086"/>
        <end position="1207"/>
    </location>
</feature>
<dbReference type="GO" id="GO:0005886">
    <property type="term" value="C:plasma membrane"/>
    <property type="evidence" value="ECO:0007669"/>
    <property type="project" value="UniProtKB-SubCell"/>
</dbReference>
<dbReference type="Gene3D" id="3.30.450.20">
    <property type="entry name" value="PAS domain"/>
    <property type="match status" value="4"/>
</dbReference>
<evidence type="ECO:0000313" key="26">
    <source>
        <dbReference type="Proteomes" id="UP000069205"/>
    </source>
</evidence>
<evidence type="ECO:0000256" key="20">
    <source>
        <dbReference type="PROSITE-ProRule" id="PRU00169"/>
    </source>
</evidence>
<feature type="domain" description="PAC" evidence="24">
    <location>
        <begin position="645"/>
        <end position="697"/>
    </location>
</feature>
<keyword evidence="12" id="KW-0547">Nucleotide-binding</keyword>
<evidence type="ECO:0000256" key="11">
    <source>
        <dbReference type="ARBA" id="ARBA00022737"/>
    </source>
</evidence>
<keyword evidence="5" id="KW-1003">Cell membrane</keyword>
<evidence type="ECO:0000256" key="3">
    <source>
        <dbReference type="ARBA" id="ARBA00004496"/>
    </source>
</evidence>
<dbReference type="InterPro" id="IPR000014">
    <property type="entry name" value="PAS"/>
</dbReference>
<evidence type="ECO:0000256" key="16">
    <source>
        <dbReference type="ARBA" id="ARBA00023012"/>
    </source>
</evidence>
<dbReference type="InterPro" id="IPR011006">
    <property type="entry name" value="CheY-like_superfamily"/>
</dbReference>
<dbReference type="CDD" id="cd00130">
    <property type="entry name" value="PAS"/>
    <property type="match status" value="4"/>
</dbReference>
<comment type="subunit">
    <text evidence="18">At low DSF concentrations, interacts with RpfF.</text>
</comment>
<organism evidence="25 26">
    <name type="scientific">Nitrospira moscoviensis</name>
    <dbReference type="NCBI Taxonomy" id="42253"/>
    <lineage>
        <taxon>Bacteria</taxon>
        <taxon>Pseudomonadati</taxon>
        <taxon>Nitrospirota</taxon>
        <taxon>Nitrospiria</taxon>
        <taxon>Nitrospirales</taxon>
        <taxon>Nitrospiraceae</taxon>
        <taxon>Nitrospira</taxon>
    </lineage>
</organism>
<keyword evidence="17" id="KW-0472">Membrane</keyword>
<dbReference type="PANTHER" id="PTHR45339">
    <property type="entry name" value="HYBRID SIGNAL TRANSDUCTION HISTIDINE KINASE J"/>
    <property type="match status" value="1"/>
</dbReference>
<keyword evidence="8 20" id="KW-0597">Phosphoprotein</keyword>